<evidence type="ECO:0000256" key="7">
    <source>
        <dbReference type="ARBA" id="ARBA00049929"/>
    </source>
</evidence>
<evidence type="ECO:0000256" key="8">
    <source>
        <dbReference type="HAMAP-Rule" id="MF_00140"/>
    </source>
</evidence>
<dbReference type="EC" id="6.1.1.2" evidence="8"/>
<dbReference type="EMBL" id="FPBV01000002">
    <property type="protein sequence ID" value="SFU45723.1"/>
    <property type="molecule type" value="Genomic_DNA"/>
</dbReference>
<keyword evidence="11" id="KW-1185">Reference proteome</keyword>
<keyword evidence="3 8" id="KW-0547">Nucleotide-binding</keyword>
<comment type="subcellular location">
    <subcellularLocation>
        <location evidence="8">Cytoplasm</location>
    </subcellularLocation>
</comment>
<dbReference type="InterPro" id="IPR014729">
    <property type="entry name" value="Rossmann-like_a/b/a_fold"/>
</dbReference>
<dbReference type="Pfam" id="PF00579">
    <property type="entry name" value="tRNA-synt_1b"/>
    <property type="match status" value="1"/>
</dbReference>
<evidence type="ECO:0000256" key="2">
    <source>
        <dbReference type="ARBA" id="ARBA00022598"/>
    </source>
</evidence>
<dbReference type="InterPro" id="IPR002306">
    <property type="entry name" value="Trp-tRNA-ligase"/>
</dbReference>
<organism evidence="10 11">
    <name type="scientific">Alicyclobacillus macrosporangiidus</name>
    <dbReference type="NCBI Taxonomy" id="392015"/>
    <lineage>
        <taxon>Bacteria</taxon>
        <taxon>Bacillati</taxon>
        <taxon>Bacillota</taxon>
        <taxon>Bacilli</taxon>
        <taxon>Bacillales</taxon>
        <taxon>Alicyclobacillaceae</taxon>
        <taxon>Alicyclobacillus</taxon>
    </lineage>
</organism>
<sequence length="329" mass="36561">MSTRPRVLSGIQPSGTMTIGNYLGAMKNFVRLQDEADCLFCIVDLHAVTVPQDPADLRRNTLSLAALYLACGIDPEKSTLFVQSHVPAHAEFGWLLQCVAYYGELSRMTQFKDKSARHEVVTAGLFTYPALMAADILLYQANLVPVGEDQKQHLELTRDLAERFNHRFGETFTLPEPYIPKIGGRIMSLEDPSKKMSKSDASPNAYIAMLDEPDVIRKKIMRAVTDSGREVRFDPDAKPAVSNLITIYALCADKTVAEVEAMYEGKGYGDFKRDLAEVVVSALTPIQARYRELLDSGHLEEILRRGAEAAAERANATLRAVKEKFGFLV</sequence>
<evidence type="ECO:0000256" key="3">
    <source>
        <dbReference type="ARBA" id="ARBA00022741"/>
    </source>
</evidence>
<feature type="binding site" evidence="8">
    <location>
        <position position="135"/>
    </location>
    <ligand>
        <name>L-tryptophan</name>
        <dbReference type="ChEBI" id="CHEBI:57912"/>
    </ligand>
</feature>
<dbReference type="SUPFAM" id="SSF52374">
    <property type="entry name" value="Nucleotidylyl transferase"/>
    <property type="match status" value="1"/>
</dbReference>
<dbReference type="PROSITE" id="PS00178">
    <property type="entry name" value="AA_TRNA_LIGASE_I"/>
    <property type="match status" value="1"/>
</dbReference>
<dbReference type="GO" id="GO:0006436">
    <property type="term" value="P:tryptophanyl-tRNA aminoacylation"/>
    <property type="evidence" value="ECO:0007669"/>
    <property type="project" value="UniProtKB-UniRule"/>
</dbReference>
<dbReference type="InterPro" id="IPR050203">
    <property type="entry name" value="Trp-tRNA_synthetase"/>
</dbReference>
<dbReference type="FunFam" id="1.10.240.10:FF:000002">
    <property type="entry name" value="Tryptophan--tRNA ligase"/>
    <property type="match status" value="1"/>
</dbReference>
<reference evidence="11" key="1">
    <citation type="submission" date="2016-10" db="EMBL/GenBank/DDBJ databases">
        <authorList>
            <person name="Varghese N."/>
        </authorList>
    </citation>
    <scope>NUCLEOTIDE SEQUENCE [LARGE SCALE GENOMIC DNA]</scope>
    <source>
        <strain evidence="11">DSM 17980</strain>
    </source>
</reference>
<evidence type="ECO:0000256" key="6">
    <source>
        <dbReference type="ARBA" id="ARBA00023146"/>
    </source>
</evidence>
<comment type="similarity">
    <text evidence="1 8 9">Belongs to the class-I aminoacyl-tRNA synthetase family.</text>
</comment>
<dbReference type="GO" id="GO:0004830">
    <property type="term" value="F:tryptophan-tRNA ligase activity"/>
    <property type="evidence" value="ECO:0007669"/>
    <property type="project" value="UniProtKB-UniRule"/>
</dbReference>
<gene>
    <name evidence="8" type="primary">trpS</name>
    <name evidence="10" type="ORF">SAMN05421543_102116</name>
</gene>
<dbReference type="PANTHER" id="PTHR43766:SF1">
    <property type="entry name" value="TRYPTOPHAN--TRNA LIGASE, MITOCHONDRIAL"/>
    <property type="match status" value="1"/>
</dbReference>
<dbReference type="NCBIfam" id="TIGR00233">
    <property type="entry name" value="trpS"/>
    <property type="match status" value="1"/>
</dbReference>
<dbReference type="InterPro" id="IPR002305">
    <property type="entry name" value="aa-tRNA-synth_Ic"/>
</dbReference>
<dbReference type="CDD" id="cd00806">
    <property type="entry name" value="TrpRS_core"/>
    <property type="match status" value="1"/>
</dbReference>
<dbReference type="OrthoDB" id="9801042at2"/>
<dbReference type="Gene3D" id="1.10.240.10">
    <property type="entry name" value="Tyrosyl-Transfer RNA Synthetase"/>
    <property type="match status" value="1"/>
</dbReference>
<keyword evidence="6 8" id="KW-0030">Aminoacyl-tRNA synthetase</keyword>
<comment type="function">
    <text evidence="8">Catalyzes the attachment of tryptophan to tRNA(Trp).</text>
</comment>
<feature type="binding site" evidence="8">
    <location>
        <begin position="20"/>
        <end position="21"/>
    </location>
    <ligand>
        <name>ATP</name>
        <dbReference type="ChEBI" id="CHEBI:30616"/>
    </ligand>
</feature>
<accession>A0A1I7GB98</accession>
<evidence type="ECO:0000256" key="5">
    <source>
        <dbReference type="ARBA" id="ARBA00022917"/>
    </source>
</evidence>
<evidence type="ECO:0000256" key="1">
    <source>
        <dbReference type="ARBA" id="ARBA00005594"/>
    </source>
</evidence>
<feature type="short sequence motif" description="'KMSKS' region" evidence="8">
    <location>
        <begin position="195"/>
        <end position="199"/>
    </location>
</feature>
<dbReference type="PRINTS" id="PR01039">
    <property type="entry name" value="TRNASYNTHTRP"/>
</dbReference>
<dbReference type="GO" id="GO:0005524">
    <property type="term" value="F:ATP binding"/>
    <property type="evidence" value="ECO:0007669"/>
    <property type="project" value="UniProtKB-UniRule"/>
</dbReference>
<dbReference type="InterPro" id="IPR001412">
    <property type="entry name" value="aa-tRNA-synth_I_CS"/>
</dbReference>
<dbReference type="STRING" id="392015.SAMN05421543_102116"/>
<dbReference type="AlphaFoldDB" id="A0A1I7GB98"/>
<dbReference type="Proteomes" id="UP000183508">
    <property type="component" value="Unassembled WGS sequence"/>
</dbReference>
<dbReference type="eggNOG" id="COG0180">
    <property type="taxonomic scope" value="Bacteria"/>
</dbReference>
<keyword evidence="4 8" id="KW-0067">ATP-binding</keyword>
<dbReference type="GO" id="GO:0005829">
    <property type="term" value="C:cytosol"/>
    <property type="evidence" value="ECO:0007669"/>
    <property type="project" value="TreeGrafter"/>
</dbReference>
<evidence type="ECO:0000313" key="11">
    <source>
        <dbReference type="Proteomes" id="UP000183508"/>
    </source>
</evidence>
<feature type="binding site" evidence="8">
    <location>
        <begin position="12"/>
        <end position="14"/>
    </location>
    <ligand>
        <name>ATP</name>
        <dbReference type="ChEBI" id="CHEBI:30616"/>
    </ligand>
</feature>
<name>A0A1I7GB98_9BACL</name>
<evidence type="ECO:0000256" key="4">
    <source>
        <dbReference type="ARBA" id="ARBA00022840"/>
    </source>
</evidence>
<proteinExistence type="inferred from homology"/>
<dbReference type="InterPro" id="IPR024109">
    <property type="entry name" value="Trp-tRNA-ligase_bac-type"/>
</dbReference>
<keyword evidence="5 8" id="KW-0648">Protein biosynthesis</keyword>
<dbReference type="HAMAP" id="MF_00140_B">
    <property type="entry name" value="Trp_tRNA_synth_B"/>
    <property type="match status" value="1"/>
</dbReference>
<evidence type="ECO:0000256" key="9">
    <source>
        <dbReference type="RuleBase" id="RU363036"/>
    </source>
</evidence>
<comment type="catalytic activity">
    <reaction evidence="7 8">
        <text>tRNA(Trp) + L-tryptophan + ATP = L-tryptophyl-tRNA(Trp) + AMP + diphosphate + H(+)</text>
        <dbReference type="Rhea" id="RHEA:24080"/>
        <dbReference type="Rhea" id="RHEA-COMP:9671"/>
        <dbReference type="Rhea" id="RHEA-COMP:9705"/>
        <dbReference type="ChEBI" id="CHEBI:15378"/>
        <dbReference type="ChEBI" id="CHEBI:30616"/>
        <dbReference type="ChEBI" id="CHEBI:33019"/>
        <dbReference type="ChEBI" id="CHEBI:57912"/>
        <dbReference type="ChEBI" id="CHEBI:78442"/>
        <dbReference type="ChEBI" id="CHEBI:78535"/>
        <dbReference type="ChEBI" id="CHEBI:456215"/>
        <dbReference type="EC" id="6.1.1.2"/>
    </reaction>
</comment>
<comment type="caution">
    <text evidence="8">Lacks conserved residue(s) required for the propagation of feature annotation.</text>
</comment>
<feature type="binding site" evidence="8">
    <location>
        <begin position="195"/>
        <end position="199"/>
    </location>
    <ligand>
        <name>ATP</name>
        <dbReference type="ChEBI" id="CHEBI:30616"/>
    </ligand>
</feature>
<feature type="binding site" evidence="8">
    <location>
        <position position="186"/>
    </location>
    <ligand>
        <name>ATP</name>
        <dbReference type="ChEBI" id="CHEBI:30616"/>
    </ligand>
</feature>
<keyword evidence="2 8" id="KW-0436">Ligase</keyword>
<keyword evidence="8" id="KW-0963">Cytoplasm</keyword>
<comment type="subunit">
    <text evidence="8">Homodimer.</text>
</comment>
<dbReference type="RefSeq" id="WP_074949484.1">
    <property type="nucleotide sequence ID" value="NZ_FPBV01000002.1"/>
</dbReference>
<protein>
    <recommendedName>
        <fullName evidence="8">Tryptophan--tRNA ligase</fullName>
        <ecNumber evidence="8">6.1.1.2</ecNumber>
    </recommendedName>
    <alternativeName>
        <fullName evidence="8">Tryptophanyl-tRNA synthetase</fullName>
        <shortName evidence="8">TrpRS</shortName>
    </alternativeName>
</protein>
<dbReference type="PANTHER" id="PTHR43766">
    <property type="entry name" value="TRYPTOPHAN--TRNA LIGASE, MITOCHONDRIAL"/>
    <property type="match status" value="1"/>
</dbReference>
<evidence type="ECO:0000313" key="10">
    <source>
        <dbReference type="EMBL" id="SFU45723.1"/>
    </source>
</evidence>
<dbReference type="Gene3D" id="3.40.50.620">
    <property type="entry name" value="HUPs"/>
    <property type="match status" value="1"/>
</dbReference>
<feature type="binding site" evidence="8">
    <location>
        <begin position="147"/>
        <end position="149"/>
    </location>
    <ligand>
        <name>ATP</name>
        <dbReference type="ChEBI" id="CHEBI:30616"/>
    </ligand>
</feature>